<name>S8EFU6_9LAMI</name>
<keyword evidence="6" id="KW-0472">Membrane</keyword>
<feature type="domain" description="Trichome birefringence-like C-terminal" evidence="7">
    <location>
        <begin position="62"/>
        <end position="356"/>
    </location>
</feature>
<keyword evidence="3" id="KW-0812">Transmembrane</keyword>
<dbReference type="InterPro" id="IPR025846">
    <property type="entry name" value="TBL_N"/>
</dbReference>
<accession>S8EFU6</accession>
<gene>
    <name evidence="9" type="ORF">M569_03240</name>
</gene>
<evidence type="ECO:0000259" key="8">
    <source>
        <dbReference type="Pfam" id="PF14416"/>
    </source>
</evidence>
<evidence type="ECO:0000259" key="7">
    <source>
        <dbReference type="Pfam" id="PF13839"/>
    </source>
</evidence>
<keyword evidence="10" id="KW-1185">Reference proteome</keyword>
<dbReference type="Pfam" id="PF13839">
    <property type="entry name" value="PC-Esterase"/>
    <property type="match status" value="1"/>
</dbReference>
<evidence type="ECO:0000256" key="1">
    <source>
        <dbReference type="ARBA" id="ARBA00004167"/>
    </source>
</evidence>
<dbReference type="GO" id="GO:0016020">
    <property type="term" value="C:membrane"/>
    <property type="evidence" value="ECO:0007669"/>
    <property type="project" value="UniProtKB-SubCell"/>
</dbReference>
<organism evidence="9 10">
    <name type="scientific">Genlisea aurea</name>
    <dbReference type="NCBI Taxonomy" id="192259"/>
    <lineage>
        <taxon>Eukaryota</taxon>
        <taxon>Viridiplantae</taxon>
        <taxon>Streptophyta</taxon>
        <taxon>Embryophyta</taxon>
        <taxon>Tracheophyta</taxon>
        <taxon>Spermatophyta</taxon>
        <taxon>Magnoliopsida</taxon>
        <taxon>eudicotyledons</taxon>
        <taxon>Gunneridae</taxon>
        <taxon>Pentapetalae</taxon>
        <taxon>asterids</taxon>
        <taxon>lamiids</taxon>
        <taxon>Lamiales</taxon>
        <taxon>Lentibulariaceae</taxon>
        <taxon>Genlisea</taxon>
    </lineage>
</organism>
<dbReference type="GO" id="GO:0005794">
    <property type="term" value="C:Golgi apparatus"/>
    <property type="evidence" value="ECO:0007669"/>
    <property type="project" value="TreeGrafter"/>
</dbReference>
<evidence type="ECO:0000313" key="10">
    <source>
        <dbReference type="Proteomes" id="UP000015453"/>
    </source>
</evidence>
<evidence type="ECO:0000256" key="5">
    <source>
        <dbReference type="ARBA" id="ARBA00022989"/>
    </source>
</evidence>
<dbReference type="AlphaFoldDB" id="S8EFU6"/>
<evidence type="ECO:0000256" key="4">
    <source>
        <dbReference type="ARBA" id="ARBA00022968"/>
    </source>
</evidence>
<comment type="subcellular location">
    <subcellularLocation>
        <location evidence="1">Membrane</location>
        <topology evidence="1">Single-pass membrane protein</topology>
    </subcellularLocation>
</comment>
<comment type="similarity">
    <text evidence="2">Belongs to the PC-esterase family. TBL subfamily.</text>
</comment>
<keyword evidence="4" id="KW-0735">Signal-anchor</keyword>
<feature type="non-terminal residue" evidence="9">
    <location>
        <position position="1"/>
    </location>
</feature>
<dbReference type="PANTHER" id="PTHR32285">
    <property type="entry name" value="PROTEIN TRICHOME BIREFRINGENCE-LIKE 9-RELATED"/>
    <property type="match status" value="1"/>
</dbReference>
<dbReference type="Pfam" id="PF14416">
    <property type="entry name" value="PMR5N"/>
    <property type="match status" value="1"/>
</dbReference>
<dbReference type="OrthoDB" id="630188at2759"/>
<evidence type="ECO:0000256" key="2">
    <source>
        <dbReference type="ARBA" id="ARBA00007727"/>
    </source>
</evidence>
<reference evidence="9 10" key="1">
    <citation type="journal article" date="2013" name="BMC Genomics">
        <title>The miniature genome of a carnivorous plant Genlisea aurea contains a low number of genes and short non-coding sequences.</title>
        <authorList>
            <person name="Leushkin E.V."/>
            <person name="Sutormin R.A."/>
            <person name="Nabieva E.R."/>
            <person name="Penin A.A."/>
            <person name="Kondrashov A.S."/>
            <person name="Logacheva M.D."/>
        </authorList>
    </citation>
    <scope>NUCLEOTIDE SEQUENCE [LARGE SCALE GENOMIC DNA]</scope>
</reference>
<dbReference type="Proteomes" id="UP000015453">
    <property type="component" value="Unassembled WGS sequence"/>
</dbReference>
<feature type="domain" description="Trichome birefringence-like N-terminal" evidence="8">
    <location>
        <begin position="9"/>
        <end position="61"/>
    </location>
</feature>
<dbReference type="GO" id="GO:0016413">
    <property type="term" value="F:O-acetyltransferase activity"/>
    <property type="evidence" value="ECO:0007669"/>
    <property type="project" value="InterPro"/>
</dbReference>
<proteinExistence type="inferred from homology"/>
<evidence type="ECO:0000256" key="6">
    <source>
        <dbReference type="ARBA" id="ARBA00023136"/>
    </source>
</evidence>
<evidence type="ECO:0000256" key="3">
    <source>
        <dbReference type="ARBA" id="ARBA00022692"/>
    </source>
</evidence>
<sequence length="363" mass="42000">VAEEQEGGGCDLFTGEWIEDFKGPRYTNETCSTIESPQNCIRNGRPDSNFLYWRWKPDGCDLPKFDANEFMRRMRGKSMALIGDSIMRNQVQSLLCMLSQEEEAVQVYHDVTYKSRRWSFPSHEFSLSVIWTPFLTKAHTFEDDNGVSTAIIQLHLDELDPAWTDKFWDMDYIIIAGGKWFLKNAVYYEKGRIVGCHGCHQGNVTELPLEYVYRKVLNLTFEFIAGPDGNGKPYVIFRTTTPDHFENGEWNSGGYCNRTQPFEVTRQVEMADVDRVMRNVELQEFKAAEERASKNGVSMHLLDTTWLSMLRPDGHPGVYREFHPYEGKDRNAKIQNDCLHWCLPGAIDAWNDLIMEILSRDSQ</sequence>
<comment type="caution">
    <text evidence="9">The sequence shown here is derived from an EMBL/GenBank/DDBJ whole genome shotgun (WGS) entry which is preliminary data.</text>
</comment>
<dbReference type="PANTHER" id="PTHR32285:SF324">
    <property type="entry name" value="PROTEIN TRICHOME BIREFRINGENCE-LIKE 25"/>
    <property type="match status" value="1"/>
</dbReference>
<dbReference type="EMBL" id="AUSU01001230">
    <property type="protein sequence ID" value="EPS71517.1"/>
    <property type="molecule type" value="Genomic_DNA"/>
</dbReference>
<dbReference type="InterPro" id="IPR029962">
    <property type="entry name" value="TBL"/>
</dbReference>
<dbReference type="InterPro" id="IPR026057">
    <property type="entry name" value="TBL_C"/>
</dbReference>
<protein>
    <submittedName>
        <fullName evidence="9">Uncharacterized protein</fullName>
    </submittedName>
</protein>
<keyword evidence="5" id="KW-1133">Transmembrane helix</keyword>
<evidence type="ECO:0000313" key="9">
    <source>
        <dbReference type="EMBL" id="EPS71517.1"/>
    </source>
</evidence>